<dbReference type="Gene3D" id="2.130.10.10">
    <property type="entry name" value="YVTN repeat-like/Quinoprotein amine dehydrogenase"/>
    <property type="match status" value="1"/>
</dbReference>
<reference evidence="2 3" key="1">
    <citation type="journal article" date="2015" name="Nat. Commun.">
        <title>Lucilia cuprina genome unlocks parasitic fly biology to underpin future interventions.</title>
        <authorList>
            <person name="Anstead C.A."/>
            <person name="Korhonen P.K."/>
            <person name="Young N.D."/>
            <person name="Hall R.S."/>
            <person name="Jex A.R."/>
            <person name="Murali S.C."/>
            <person name="Hughes D.S."/>
            <person name="Lee S.F."/>
            <person name="Perry T."/>
            <person name="Stroehlein A.J."/>
            <person name="Ansell B.R."/>
            <person name="Breugelmans B."/>
            <person name="Hofmann A."/>
            <person name="Qu J."/>
            <person name="Dugan S."/>
            <person name="Lee S.L."/>
            <person name="Chao H."/>
            <person name="Dinh H."/>
            <person name="Han Y."/>
            <person name="Doddapaneni H.V."/>
            <person name="Worley K.C."/>
            <person name="Muzny D.M."/>
            <person name="Ioannidis P."/>
            <person name="Waterhouse R.M."/>
            <person name="Zdobnov E.M."/>
            <person name="James P.J."/>
            <person name="Bagnall N.H."/>
            <person name="Kotze A.C."/>
            <person name="Gibbs R.A."/>
            <person name="Richards S."/>
            <person name="Batterham P."/>
            <person name="Gasser R.B."/>
        </authorList>
    </citation>
    <scope>NUCLEOTIDE SEQUENCE [LARGE SCALE GENOMIC DNA]</scope>
    <source>
        <strain evidence="2 3">LS</strain>
        <tissue evidence="2">Full body</tissue>
    </source>
</reference>
<evidence type="ECO:0008006" key="4">
    <source>
        <dbReference type="Google" id="ProtNLM"/>
    </source>
</evidence>
<accession>A0A0L0C112</accession>
<feature type="region of interest" description="Disordered" evidence="1">
    <location>
        <begin position="41"/>
        <end position="62"/>
    </location>
</feature>
<dbReference type="InterPro" id="IPR036322">
    <property type="entry name" value="WD40_repeat_dom_sf"/>
</dbReference>
<dbReference type="Pfam" id="PF00400">
    <property type="entry name" value="WD40"/>
    <property type="match status" value="2"/>
</dbReference>
<protein>
    <recommendedName>
        <fullName evidence="4">WD repeat-containing protein 55 homolog</fullName>
    </recommendedName>
</protein>
<gene>
    <name evidence="2" type="ORF">FF38_03067</name>
</gene>
<sequence>MAVYNGKEIPEGISRRQFKKQCKMERMEAEKEDFLERRRVKRRELRKAKSKPRKRDFPEEQTPSGIKCILDCGFDDLMVDGEITSLAAQISKAISRAVCMPPPPHSLVSLEYMNVDTRFKREAEGYKVVFNPNFEPKVDVDLLYSFEHTSVVCCVKFNDEGTLIATGCNRATHVYQAFTGELLCELQDPSVDVYADLYVRSLCFSPCGNFLATGSE</sequence>
<comment type="caution">
    <text evidence="2">The sequence shown here is derived from an EMBL/GenBank/DDBJ whole genome shotgun (WGS) entry which is preliminary data.</text>
</comment>
<dbReference type="EMBL" id="JRES01001045">
    <property type="protein sequence ID" value="KNC25980.1"/>
    <property type="molecule type" value="Genomic_DNA"/>
</dbReference>
<keyword evidence="3" id="KW-1185">Reference proteome</keyword>
<proteinExistence type="predicted"/>
<evidence type="ECO:0000256" key="1">
    <source>
        <dbReference type="SAM" id="MobiDB-lite"/>
    </source>
</evidence>
<dbReference type="Proteomes" id="UP000037069">
    <property type="component" value="Unassembled WGS sequence"/>
</dbReference>
<dbReference type="SUPFAM" id="SSF50978">
    <property type="entry name" value="WD40 repeat-like"/>
    <property type="match status" value="1"/>
</dbReference>
<evidence type="ECO:0000313" key="3">
    <source>
        <dbReference type="Proteomes" id="UP000037069"/>
    </source>
</evidence>
<organism evidence="2 3">
    <name type="scientific">Lucilia cuprina</name>
    <name type="common">Green bottle fly</name>
    <name type="synonym">Australian sheep blowfly</name>
    <dbReference type="NCBI Taxonomy" id="7375"/>
    <lineage>
        <taxon>Eukaryota</taxon>
        <taxon>Metazoa</taxon>
        <taxon>Ecdysozoa</taxon>
        <taxon>Arthropoda</taxon>
        <taxon>Hexapoda</taxon>
        <taxon>Insecta</taxon>
        <taxon>Pterygota</taxon>
        <taxon>Neoptera</taxon>
        <taxon>Endopterygota</taxon>
        <taxon>Diptera</taxon>
        <taxon>Brachycera</taxon>
        <taxon>Muscomorpha</taxon>
        <taxon>Oestroidea</taxon>
        <taxon>Calliphoridae</taxon>
        <taxon>Luciliinae</taxon>
        <taxon>Lucilia</taxon>
    </lineage>
</organism>
<name>A0A0L0C112_LUCCU</name>
<dbReference type="AlphaFoldDB" id="A0A0L0C112"/>
<dbReference type="STRING" id="7375.A0A0L0C112"/>
<evidence type="ECO:0000313" key="2">
    <source>
        <dbReference type="EMBL" id="KNC25980.1"/>
    </source>
</evidence>
<dbReference type="InterPro" id="IPR001680">
    <property type="entry name" value="WD40_rpt"/>
</dbReference>
<dbReference type="InterPro" id="IPR015943">
    <property type="entry name" value="WD40/YVTN_repeat-like_dom_sf"/>
</dbReference>
<feature type="non-terminal residue" evidence="2">
    <location>
        <position position="216"/>
    </location>
</feature>
<feature type="compositionally biased region" description="Basic residues" evidence="1">
    <location>
        <begin position="41"/>
        <end position="54"/>
    </location>
</feature>